<dbReference type="PROSITE" id="PS51898">
    <property type="entry name" value="TYR_RECOMBINASE"/>
    <property type="match status" value="1"/>
</dbReference>
<dbReference type="InterPro" id="IPR002104">
    <property type="entry name" value="Integrase_catalytic"/>
</dbReference>
<dbReference type="PANTHER" id="PTHR30349:SF64">
    <property type="entry name" value="PROPHAGE INTEGRASE INTD-RELATED"/>
    <property type="match status" value="1"/>
</dbReference>
<evidence type="ECO:0000256" key="3">
    <source>
        <dbReference type="ARBA" id="ARBA00023125"/>
    </source>
</evidence>
<dbReference type="Gene3D" id="1.10.150.130">
    <property type="match status" value="1"/>
</dbReference>
<accession>A0ABN0VNW0</accession>
<evidence type="ECO:0000259" key="7">
    <source>
        <dbReference type="PROSITE" id="PS51900"/>
    </source>
</evidence>
<name>A0ABN0VNW0_9BACI</name>
<feature type="domain" description="Tyr recombinase" evidence="6">
    <location>
        <begin position="166"/>
        <end position="360"/>
    </location>
</feature>
<dbReference type="Gene3D" id="1.10.443.10">
    <property type="entry name" value="Intergrase catalytic core"/>
    <property type="match status" value="1"/>
</dbReference>
<organism evidence="8 9">
    <name type="scientific">Bacillus carboniphilus</name>
    <dbReference type="NCBI Taxonomy" id="86663"/>
    <lineage>
        <taxon>Bacteria</taxon>
        <taxon>Bacillati</taxon>
        <taxon>Bacillota</taxon>
        <taxon>Bacilli</taxon>
        <taxon>Bacillales</taxon>
        <taxon>Bacillaceae</taxon>
        <taxon>Bacillus</taxon>
    </lineage>
</organism>
<comment type="caution">
    <text evidence="8">The sequence shown here is derived from an EMBL/GenBank/DDBJ whole genome shotgun (WGS) entry which is preliminary data.</text>
</comment>
<evidence type="ECO:0000256" key="5">
    <source>
        <dbReference type="PROSITE-ProRule" id="PRU01248"/>
    </source>
</evidence>
<dbReference type="Pfam" id="PF14657">
    <property type="entry name" value="Arm-DNA-bind_4"/>
    <property type="match status" value="1"/>
</dbReference>
<dbReference type="Pfam" id="PF14659">
    <property type="entry name" value="Phage_int_SAM_3"/>
    <property type="match status" value="1"/>
</dbReference>
<dbReference type="SUPFAM" id="SSF56349">
    <property type="entry name" value="DNA breaking-rejoining enzymes"/>
    <property type="match status" value="1"/>
</dbReference>
<dbReference type="RefSeq" id="WP_343795200.1">
    <property type="nucleotide sequence ID" value="NZ_BAAADJ010000001.1"/>
</dbReference>
<keyword evidence="3 5" id="KW-0238">DNA-binding</keyword>
<dbReference type="PANTHER" id="PTHR30349">
    <property type="entry name" value="PHAGE INTEGRASE-RELATED"/>
    <property type="match status" value="1"/>
</dbReference>
<dbReference type="CDD" id="cd01189">
    <property type="entry name" value="INT_ICEBs1_C_like"/>
    <property type="match status" value="1"/>
</dbReference>
<proteinExistence type="inferred from homology"/>
<keyword evidence="9" id="KW-1185">Reference proteome</keyword>
<dbReference type="InterPro" id="IPR004107">
    <property type="entry name" value="Integrase_SAM-like_N"/>
</dbReference>
<keyword evidence="2" id="KW-0229">DNA integration</keyword>
<gene>
    <name evidence="8" type="ORF">GCM10008967_00010</name>
</gene>
<dbReference type="InterPro" id="IPR044068">
    <property type="entry name" value="CB"/>
</dbReference>
<evidence type="ECO:0000313" key="8">
    <source>
        <dbReference type="EMBL" id="GAA0313545.1"/>
    </source>
</evidence>
<feature type="domain" description="Core-binding (CB)" evidence="7">
    <location>
        <begin position="55"/>
        <end position="145"/>
    </location>
</feature>
<dbReference type="Pfam" id="PF00589">
    <property type="entry name" value="Phage_integrase"/>
    <property type="match status" value="1"/>
</dbReference>
<dbReference type="InterPro" id="IPR011010">
    <property type="entry name" value="DNA_brk_join_enz"/>
</dbReference>
<evidence type="ECO:0000259" key="6">
    <source>
        <dbReference type="PROSITE" id="PS51898"/>
    </source>
</evidence>
<dbReference type="EMBL" id="BAAADJ010000001">
    <property type="protein sequence ID" value="GAA0313545.1"/>
    <property type="molecule type" value="Genomic_DNA"/>
</dbReference>
<dbReference type="InterPro" id="IPR028259">
    <property type="entry name" value="AP2-like_int_N"/>
</dbReference>
<keyword evidence="4" id="KW-0233">DNA recombination</keyword>
<protein>
    <submittedName>
        <fullName evidence="8">Tyrosine-type recombinase/integrase</fullName>
    </submittedName>
</protein>
<reference evidence="8 9" key="1">
    <citation type="journal article" date="2019" name="Int. J. Syst. Evol. Microbiol.">
        <title>The Global Catalogue of Microorganisms (GCM) 10K type strain sequencing project: providing services to taxonomists for standard genome sequencing and annotation.</title>
        <authorList>
            <consortium name="The Broad Institute Genomics Platform"/>
            <consortium name="The Broad Institute Genome Sequencing Center for Infectious Disease"/>
            <person name="Wu L."/>
            <person name="Ma J."/>
        </authorList>
    </citation>
    <scope>NUCLEOTIDE SEQUENCE [LARGE SCALE GENOMIC DNA]</scope>
    <source>
        <strain evidence="8 9">JCM 9731</strain>
    </source>
</reference>
<dbReference type="InterPro" id="IPR013762">
    <property type="entry name" value="Integrase-like_cat_sf"/>
</dbReference>
<evidence type="ECO:0000256" key="4">
    <source>
        <dbReference type="ARBA" id="ARBA00023172"/>
    </source>
</evidence>
<dbReference type="Proteomes" id="UP001500782">
    <property type="component" value="Unassembled WGS sequence"/>
</dbReference>
<evidence type="ECO:0000313" key="9">
    <source>
        <dbReference type="Proteomes" id="UP001500782"/>
    </source>
</evidence>
<comment type="similarity">
    <text evidence="1">Belongs to the 'phage' integrase family.</text>
</comment>
<dbReference type="InterPro" id="IPR010998">
    <property type="entry name" value="Integrase_recombinase_N"/>
</dbReference>
<evidence type="ECO:0000256" key="1">
    <source>
        <dbReference type="ARBA" id="ARBA00008857"/>
    </source>
</evidence>
<dbReference type="InterPro" id="IPR050090">
    <property type="entry name" value="Tyrosine_recombinase_XerCD"/>
</dbReference>
<evidence type="ECO:0000256" key="2">
    <source>
        <dbReference type="ARBA" id="ARBA00022908"/>
    </source>
</evidence>
<dbReference type="PROSITE" id="PS51900">
    <property type="entry name" value="CB"/>
    <property type="match status" value="1"/>
</dbReference>
<sequence>MKGHIRKRGNKYAIVVDMGRDNNGKRKQKWFSGYDKKKDAERDLPIILNDINQGTFVEPANETYMSYLEKWIKNKKSQIKPTTLDTYQRLLRVHIIPGLGHLKLGKMNRLHIKEFYSYLEEEKELAPASIKKIHTVIRSSLSDALEDGLIAKNISAGIKTPRIGRSEIKVWDEVQLMNFLNAIKAETLYIAFHLPAMTGMRRSEVLGIRWKDIDFENKILRVVTTITTKGKSDGKTQNSYSRPIDLDDGTIAELKNRKKQVAKDKLKAGTAYDDQDLVVCTSLGKPISPRNLNRLWYKLRDKVDIPNIRFHDLRHTHATLMLLQGIPAKVVSERLGHASIQTTLNTYGHLLPSIQKEAIQIFSRNLIEKSNNFISIHEG</sequence>